<keyword evidence="2" id="KW-1185">Reference proteome</keyword>
<organism evidence="1 2">
    <name type="scientific">Caerostris extrusa</name>
    <name type="common">Bark spider</name>
    <name type="synonym">Caerostris bankana</name>
    <dbReference type="NCBI Taxonomy" id="172846"/>
    <lineage>
        <taxon>Eukaryota</taxon>
        <taxon>Metazoa</taxon>
        <taxon>Ecdysozoa</taxon>
        <taxon>Arthropoda</taxon>
        <taxon>Chelicerata</taxon>
        <taxon>Arachnida</taxon>
        <taxon>Araneae</taxon>
        <taxon>Araneomorphae</taxon>
        <taxon>Entelegynae</taxon>
        <taxon>Araneoidea</taxon>
        <taxon>Araneidae</taxon>
        <taxon>Caerostris</taxon>
    </lineage>
</organism>
<name>A0AAV4XTP0_CAEEX</name>
<comment type="caution">
    <text evidence="1">The sequence shown here is derived from an EMBL/GenBank/DDBJ whole genome shotgun (WGS) entry which is preliminary data.</text>
</comment>
<gene>
    <name evidence="1" type="ORF">CEXT_600451</name>
</gene>
<sequence>MSSLLIRPDFPTTQQFLPRQSLHANPCELLETSLSILKNDIIEKERPLLDLEHVLENYGTVGTRCPKGRTVSLIFGRSVSGTSLYQRGFLLIFTYLSNAINGLYKNSTASFPRWFIVIALFYYTSRRYNNV</sequence>
<reference evidence="1 2" key="1">
    <citation type="submission" date="2021-06" db="EMBL/GenBank/DDBJ databases">
        <title>Caerostris extrusa draft genome.</title>
        <authorList>
            <person name="Kono N."/>
            <person name="Arakawa K."/>
        </authorList>
    </citation>
    <scope>NUCLEOTIDE SEQUENCE [LARGE SCALE GENOMIC DNA]</scope>
</reference>
<evidence type="ECO:0000313" key="2">
    <source>
        <dbReference type="Proteomes" id="UP001054945"/>
    </source>
</evidence>
<dbReference type="EMBL" id="BPLR01000741">
    <property type="protein sequence ID" value="GIY97113.1"/>
    <property type="molecule type" value="Genomic_DNA"/>
</dbReference>
<dbReference type="AlphaFoldDB" id="A0AAV4XTP0"/>
<evidence type="ECO:0000313" key="1">
    <source>
        <dbReference type="EMBL" id="GIY97113.1"/>
    </source>
</evidence>
<accession>A0AAV4XTP0</accession>
<protein>
    <submittedName>
        <fullName evidence="1">Uncharacterized protein</fullName>
    </submittedName>
</protein>
<dbReference type="Proteomes" id="UP001054945">
    <property type="component" value="Unassembled WGS sequence"/>
</dbReference>
<proteinExistence type="predicted"/>